<dbReference type="GO" id="GO:0008270">
    <property type="term" value="F:zinc ion binding"/>
    <property type="evidence" value="ECO:0007669"/>
    <property type="project" value="UniProtKB-KW"/>
</dbReference>
<dbReference type="Gene3D" id="2.120.10.30">
    <property type="entry name" value="TolB, C-terminal domain"/>
    <property type="match status" value="1"/>
</dbReference>
<feature type="coiled-coil region" evidence="3">
    <location>
        <begin position="98"/>
        <end position="164"/>
    </location>
</feature>
<accession>A0AAV7K7B4</accession>
<dbReference type="GO" id="GO:0061630">
    <property type="term" value="F:ubiquitin protein ligase activity"/>
    <property type="evidence" value="ECO:0007669"/>
    <property type="project" value="TreeGrafter"/>
</dbReference>
<dbReference type="AlphaFoldDB" id="A0AAV7K7B4"/>
<keyword evidence="5" id="KW-1185">Reference proteome</keyword>
<feature type="repeat" description="NHL" evidence="2">
    <location>
        <begin position="484"/>
        <end position="528"/>
    </location>
</feature>
<protein>
    <submittedName>
        <fullName evidence="4">Tripartite motif-containing protein 2-like</fullName>
    </submittedName>
</protein>
<dbReference type="PANTHER" id="PTHR24104:SF25">
    <property type="entry name" value="PROTEIN LIN-41"/>
    <property type="match status" value="1"/>
</dbReference>
<sequence length="674" mass="76536">MGPENSCFITVPATTHRCPNPVNTRIADHILCLYDARCNGKKCGVCSVDDESLEFCTTCPSILCHTHRQVPHERYGKDHVFVNLNLTNEEILKSALNRRGNNNNNRKLEERIDDIQMNKESIDISLVRLENSMNQIHNKRRKLIEEAENSFEEIKLHIEKMKEHLIEDLNSKSDIYLRELDEKSKILKFKSSVASRALALTRLIYDSGLKVTDKFVNMLSNNSLASARHMFEIPPVPMEHTNLPKILTKVQDLLEDVHPVNHNCPTDCITKYFFPKSGQKYCISRDITYDEQIGEDELFVKFTHFPNFDGSGSYYADYVCPPSHPPKDIPTFLIVRQINECPKTMSISLAALRTYGCDIKKIHITACTGIHNMPKKYVINFLNPPTSLSVFSVTPGYLTSLAKLDDKLFAISKNGKEILRLDSSPELITQQIHREVPLNLKIEHSFGLNHFAEPKGIAVLSGLVFVSDCSHHAVFFFTDDGSYLHKSGHKGAKNGQFKRPMGLAGDQEGDRIIVADSGNRRIQILLLATQDWISFDVEEKIDDIDFPIDVKLDTFGSFFILTNSRAILKYSKHFKYICSVLHSGTISSIMPFFAIDTHDVIYLCSENNGSVYMIKPTCDEKYNLNKIKGLPNDIRPVGMTVDEEGRLYLTHNKMIASNEQVPTSTRIYVVTQHD</sequence>
<proteinExistence type="predicted"/>
<keyword evidence="1" id="KW-0677">Repeat</keyword>
<dbReference type="GO" id="GO:0043161">
    <property type="term" value="P:proteasome-mediated ubiquitin-dependent protein catabolic process"/>
    <property type="evidence" value="ECO:0007669"/>
    <property type="project" value="TreeGrafter"/>
</dbReference>
<dbReference type="InterPro" id="IPR050952">
    <property type="entry name" value="TRIM-NHL_E3_ligases"/>
</dbReference>
<evidence type="ECO:0000313" key="5">
    <source>
        <dbReference type="Proteomes" id="UP001165289"/>
    </source>
</evidence>
<dbReference type="InterPro" id="IPR001258">
    <property type="entry name" value="NHL_repeat"/>
</dbReference>
<name>A0AAV7K7B4_9METZ</name>
<dbReference type="Proteomes" id="UP001165289">
    <property type="component" value="Unassembled WGS sequence"/>
</dbReference>
<dbReference type="InterPro" id="IPR011042">
    <property type="entry name" value="6-blade_b-propeller_TolB-like"/>
</dbReference>
<dbReference type="SUPFAM" id="SSF63825">
    <property type="entry name" value="YWTD domain"/>
    <property type="match status" value="1"/>
</dbReference>
<evidence type="ECO:0000313" key="4">
    <source>
        <dbReference type="EMBL" id="KAI6656880.1"/>
    </source>
</evidence>
<dbReference type="PROSITE" id="PS51125">
    <property type="entry name" value="NHL"/>
    <property type="match status" value="1"/>
</dbReference>
<dbReference type="EMBL" id="JAKMXF010000133">
    <property type="protein sequence ID" value="KAI6656880.1"/>
    <property type="molecule type" value="Genomic_DNA"/>
</dbReference>
<gene>
    <name evidence="4" type="ORF">LOD99_16183</name>
</gene>
<keyword evidence="3" id="KW-0175">Coiled coil</keyword>
<organism evidence="4 5">
    <name type="scientific">Oopsacas minuta</name>
    <dbReference type="NCBI Taxonomy" id="111878"/>
    <lineage>
        <taxon>Eukaryota</taxon>
        <taxon>Metazoa</taxon>
        <taxon>Porifera</taxon>
        <taxon>Hexactinellida</taxon>
        <taxon>Hexasterophora</taxon>
        <taxon>Lyssacinosida</taxon>
        <taxon>Leucopsacidae</taxon>
        <taxon>Oopsacas</taxon>
    </lineage>
</organism>
<comment type="caution">
    <text evidence="4">The sequence shown here is derived from an EMBL/GenBank/DDBJ whole genome shotgun (WGS) entry which is preliminary data.</text>
</comment>
<evidence type="ECO:0000256" key="3">
    <source>
        <dbReference type="SAM" id="Coils"/>
    </source>
</evidence>
<dbReference type="PANTHER" id="PTHR24104">
    <property type="entry name" value="E3 UBIQUITIN-PROTEIN LIGASE NHLRC1-RELATED"/>
    <property type="match status" value="1"/>
</dbReference>
<reference evidence="4 5" key="1">
    <citation type="journal article" date="2023" name="BMC Biol.">
        <title>The compact genome of the sponge Oopsacas minuta (Hexactinellida) is lacking key metazoan core genes.</title>
        <authorList>
            <person name="Santini S."/>
            <person name="Schenkelaars Q."/>
            <person name="Jourda C."/>
            <person name="Duchesne M."/>
            <person name="Belahbib H."/>
            <person name="Rocher C."/>
            <person name="Selva M."/>
            <person name="Riesgo A."/>
            <person name="Vervoort M."/>
            <person name="Leys S.P."/>
            <person name="Kodjabachian L."/>
            <person name="Le Bivic A."/>
            <person name="Borchiellini C."/>
            <person name="Claverie J.M."/>
            <person name="Renard E."/>
        </authorList>
    </citation>
    <scope>NUCLEOTIDE SEQUENCE [LARGE SCALE GENOMIC DNA]</scope>
    <source>
        <strain evidence="4">SPO-2</strain>
    </source>
</reference>
<evidence type="ECO:0000256" key="2">
    <source>
        <dbReference type="PROSITE-ProRule" id="PRU00504"/>
    </source>
</evidence>
<evidence type="ECO:0000256" key="1">
    <source>
        <dbReference type="ARBA" id="ARBA00022737"/>
    </source>
</evidence>
<dbReference type="GO" id="GO:0000209">
    <property type="term" value="P:protein polyubiquitination"/>
    <property type="evidence" value="ECO:0007669"/>
    <property type="project" value="TreeGrafter"/>
</dbReference>